<feature type="domain" description="DNA2/NAM7 helicase helicase" evidence="1">
    <location>
        <begin position="452"/>
        <end position="569"/>
    </location>
</feature>
<dbReference type="Proteomes" id="UP000294933">
    <property type="component" value="Unassembled WGS sequence"/>
</dbReference>
<dbReference type="GO" id="GO:0004386">
    <property type="term" value="F:helicase activity"/>
    <property type="evidence" value="ECO:0007669"/>
    <property type="project" value="InterPro"/>
</dbReference>
<gene>
    <name evidence="2" type="ORF">BD410DRAFT_679296</name>
</gene>
<protein>
    <recommendedName>
        <fullName evidence="1">DNA2/NAM7 helicase helicase domain-containing protein</fullName>
    </recommendedName>
</protein>
<dbReference type="Gene3D" id="3.40.50.300">
    <property type="entry name" value="P-loop containing nucleotide triphosphate hydrolases"/>
    <property type="match status" value="1"/>
</dbReference>
<dbReference type="STRING" id="50990.A0A4Y7PDG0"/>
<keyword evidence="3" id="KW-1185">Reference proteome</keyword>
<accession>A0A4Y7PDG0</accession>
<dbReference type="InterPro" id="IPR027417">
    <property type="entry name" value="P-loop_NTPase"/>
</dbReference>
<proteinExistence type="predicted"/>
<organism evidence="2 3">
    <name type="scientific">Rickenella mellea</name>
    <dbReference type="NCBI Taxonomy" id="50990"/>
    <lineage>
        <taxon>Eukaryota</taxon>
        <taxon>Fungi</taxon>
        <taxon>Dikarya</taxon>
        <taxon>Basidiomycota</taxon>
        <taxon>Agaricomycotina</taxon>
        <taxon>Agaricomycetes</taxon>
        <taxon>Hymenochaetales</taxon>
        <taxon>Rickenellaceae</taxon>
        <taxon>Rickenella</taxon>
    </lineage>
</organism>
<dbReference type="GO" id="GO:0031048">
    <property type="term" value="P:regulatory ncRNA-mediated heterochromatin formation"/>
    <property type="evidence" value="ECO:0007669"/>
    <property type="project" value="TreeGrafter"/>
</dbReference>
<evidence type="ECO:0000313" key="3">
    <source>
        <dbReference type="Proteomes" id="UP000294933"/>
    </source>
</evidence>
<dbReference type="InterPro" id="IPR041677">
    <property type="entry name" value="DNA2/NAM7_AAA_11"/>
</dbReference>
<evidence type="ECO:0000259" key="1">
    <source>
        <dbReference type="Pfam" id="PF13086"/>
    </source>
</evidence>
<dbReference type="Pfam" id="PF13086">
    <property type="entry name" value="AAA_11"/>
    <property type="match status" value="1"/>
</dbReference>
<evidence type="ECO:0000313" key="2">
    <source>
        <dbReference type="EMBL" id="TDL13313.1"/>
    </source>
</evidence>
<feature type="non-terminal residue" evidence="2">
    <location>
        <position position="1"/>
    </location>
</feature>
<sequence>LFDTVLQGKQALGPKNANLFIEAVCAQPDPVNCISMIVESKAGLSSIQSVMRFDLSLSFFNGHAGNLIGYIQAPDLKTIGGGSFLNDIILKIVEPPIFWTPFRKAFQAGSLKENGQKAFAWLLLQLITLPRTSESSYIDLAKDTTIIHRIVASSSLDTRTIGQKIKHVLETQSSGLSIDSEHSPGGRHDNDFVDFRQISILPTADEILSSERAFYRPSAWLEDPKTEGTRLGDYIDNQFRLLREDMLYEMREELQIALKKKKGNHRGFVVEGLKLLDVHCGNEDKRSKWGITLECEHDLWQLKKLSAKNRKIHLTNNRNIVKHQSLVCLLVDDQVVAFMTVNRDEDLLARKPPVFILQLEREASTVGVLLKLKIAKRIKLIQVDTAIFSYEPVLKALQGIREMPLSPELLFWTKDSVLECPPSLPKKIIQALKANPLQDLQGLIGTPKSIILDQSQAESLISGLAQRVSLIHGPPGTGKSFIGALLAKVLHDTTRHIILIVCYTNHALDQFLEDLLDIGIPQTSLVRLGGKSTPRTEPFSVRNQKTGSNLGKSDWKVIDELKKQCDNLRGRLQRAFLKYKEANVGYQEILSHLEFEDRDYFDAFRVPMSTDGMTRVGKKGQAVGPNYLISKWSNGSDAGMFKQHARILKASMVWSMAPAARRAQISKWKLDIQNEEVATLQAIARDYN</sequence>
<feature type="non-terminal residue" evidence="2">
    <location>
        <position position="688"/>
    </location>
</feature>
<dbReference type="PANTHER" id="PTHR10887">
    <property type="entry name" value="DNA2/NAM7 HELICASE FAMILY"/>
    <property type="match status" value="1"/>
</dbReference>
<dbReference type="EMBL" id="ML170732">
    <property type="protein sequence ID" value="TDL13313.1"/>
    <property type="molecule type" value="Genomic_DNA"/>
</dbReference>
<dbReference type="PANTHER" id="PTHR10887:SF341">
    <property type="entry name" value="NFX1-TYPE ZINC FINGER-CONTAINING PROTEIN 1"/>
    <property type="match status" value="1"/>
</dbReference>
<dbReference type="AlphaFoldDB" id="A0A4Y7PDG0"/>
<dbReference type="OrthoDB" id="2423195at2759"/>
<dbReference type="SUPFAM" id="SSF52540">
    <property type="entry name" value="P-loop containing nucleoside triphosphate hydrolases"/>
    <property type="match status" value="1"/>
</dbReference>
<dbReference type="InterPro" id="IPR045055">
    <property type="entry name" value="DNA2/NAM7-like"/>
</dbReference>
<name>A0A4Y7PDG0_9AGAM</name>
<dbReference type="VEuPathDB" id="FungiDB:BD410DRAFT_679296"/>
<reference evidence="2 3" key="1">
    <citation type="submission" date="2018-06" db="EMBL/GenBank/DDBJ databases">
        <title>A transcriptomic atlas of mushroom development highlights an independent origin of complex multicellularity.</title>
        <authorList>
            <consortium name="DOE Joint Genome Institute"/>
            <person name="Krizsan K."/>
            <person name="Almasi E."/>
            <person name="Merenyi Z."/>
            <person name="Sahu N."/>
            <person name="Viragh M."/>
            <person name="Koszo T."/>
            <person name="Mondo S."/>
            <person name="Kiss B."/>
            <person name="Balint B."/>
            <person name="Kues U."/>
            <person name="Barry K."/>
            <person name="Hegedus J.C."/>
            <person name="Henrissat B."/>
            <person name="Johnson J."/>
            <person name="Lipzen A."/>
            <person name="Ohm R."/>
            <person name="Nagy I."/>
            <person name="Pangilinan J."/>
            <person name="Yan J."/>
            <person name="Xiong Y."/>
            <person name="Grigoriev I.V."/>
            <person name="Hibbett D.S."/>
            <person name="Nagy L.G."/>
        </authorList>
    </citation>
    <scope>NUCLEOTIDE SEQUENCE [LARGE SCALE GENOMIC DNA]</scope>
    <source>
        <strain evidence="2 3">SZMC22713</strain>
    </source>
</reference>
<dbReference type="GO" id="GO:0031380">
    <property type="term" value="C:nuclear RNA-directed RNA polymerase complex"/>
    <property type="evidence" value="ECO:0007669"/>
    <property type="project" value="TreeGrafter"/>
</dbReference>